<keyword evidence="6" id="KW-0346">Stress response</keyword>
<dbReference type="PROSITE" id="PS00297">
    <property type="entry name" value="HSP70_1"/>
    <property type="match status" value="1"/>
</dbReference>
<evidence type="ECO:0000256" key="1">
    <source>
        <dbReference type="ARBA" id="ARBA00002290"/>
    </source>
</evidence>
<evidence type="ECO:0000313" key="10">
    <source>
        <dbReference type="EMBL" id="NEZ54117.1"/>
    </source>
</evidence>
<comment type="caution">
    <text evidence="10">The sequence shown here is derived from an EMBL/GenBank/DDBJ whole genome shotgun (WGS) entry which is preliminary data.</text>
</comment>
<proteinExistence type="inferred from homology"/>
<evidence type="ECO:0000256" key="3">
    <source>
        <dbReference type="ARBA" id="ARBA00022553"/>
    </source>
</evidence>
<organism evidence="10 11">
    <name type="scientific">Adonisia turfae CCMR0081</name>
    <dbReference type="NCBI Taxonomy" id="2292702"/>
    <lineage>
        <taxon>Bacteria</taxon>
        <taxon>Bacillati</taxon>
        <taxon>Cyanobacteriota</taxon>
        <taxon>Adonisia</taxon>
        <taxon>Adonisia turfae</taxon>
    </lineage>
</organism>
<dbReference type="Gene3D" id="3.30.420.40">
    <property type="match status" value="2"/>
</dbReference>
<dbReference type="GO" id="GO:0140662">
    <property type="term" value="F:ATP-dependent protein folding chaperone"/>
    <property type="evidence" value="ECO:0007669"/>
    <property type="project" value="InterPro"/>
</dbReference>
<sequence>MSKVVGIDLGTTNSCIAVMEGGKPTIIPNSEGFRITPSVVAYDKNGGRLVGQLAQHQAVMHPEDTFYSFKRFIGCRYDEVAEDAKEATYKVLNVGSRVKLDCPQVKRQFSPEEIAARVLQKLVNDASKYIGEPITQAVITVPAYFNDAQRLAIKDSGKIAGLEILRIINEPTAASLTYGLDKKSDETIVMFDLGGGNLSISIVKVGNGAFEVWATSGSTHLGGDDFDKRIVDYLAVEFQKIEGINLREDKQVLQRLTKAAEEAKIELSSVTQAEIHLPCIVATKDGPKHLKVNLTRAKFEELCTDLLDRCRILIYQVLKDSKLREIDIDEIVLMGGSTRIPAIKNLMKRTFRKEPNETINPDEAVAIGAAIQGGVLAGEVKDILLLDVTPLNLGIETLGGVMTTMIPRNTTIPTKKSEVFSTAVDGQTSVEIHILQGNHEMSHDNLNLGVLRLDGIPPASRGVSQIEVMFDIDANGLLNVTAKDKCSGKKETMSISGTSTIQNIELDKQHQCVSLSNQIEPPTHWTPKHMSDFNANVVYQPVKTTLPNVSLNGQQYQSLEQQMNELKAQMKELKMQYQRIQILLEKIELEQTDVRRP</sequence>
<dbReference type="PANTHER" id="PTHR19375">
    <property type="entry name" value="HEAT SHOCK PROTEIN 70KDA"/>
    <property type="match status" value="1"/>
</dbReference>
<evidence type="ECO:0000313" key="11">
    <source>
        <dbReference type="Proteomes" id="UP000481033"/>
    </source>
</evidence>
<dbReference type="NCBIfam" id="NF001413">
    <property type="entry name" value="PRK00290.1"/>
    <property type="match status" value="1"/>
</dbReference>
<dbReference type="Proteomes" id="UP000481033">
    <property type="component" value="Unassembled WGS sequence"/>
</dbReference>
<feature type="coiled-coil region" evidence="9">
    <location>
        <begin position="246"/>
        <end position="273"/>
    </location>
</feature>
<dbReference type="CDD" id="cd10234">
    <property type="entry name" value="ASKHA_NBD_HSP70_DnaK-like"/>
    <property type="match status" value="1"/>
</dbReference>
<keyword evidence="3" id="KW-0597">Phosphoprotein</keyword>
<keyword evidence="4 8" id="KW-0547">Nucleotide-binding</keyword>
<evidence type="ECO:0000256" key="4">
    <source>
        <dbReference type="ARBA" id="ARBA00022741"/>
    </source>
</evidence>
<keyword evidence="9" id="KW-0175">Coiled coil</keyword>
<keyword evidence="11" id="KW-1185">Reference proteome</keyword>
<comment type="function">
    <text evidence="1">Acts as a chaperone.</text>
</comment>
<dbReference type="InterPro" id="IPR013126">
    <property type="entry name" value="Hsp_70_fam"/>
</dbReference>
<evidence type="ECO:0000256" key="7">
    <source>
        <dbReference type="ARBA" id="ARBA00023186"/>
    </source>
</evidence>
<gene>
    <name evidence="10" type="primary">dnaK</name>
    <name evidence="10" type="ORF">DXZ20_00030</name>
</gene>
<dbReference type="Gene3D" id="2.60.34.10">
    <property type="entry name" value="Substrate Binding Domain Of DNAk, Chain A, domain 1"/>
    <property type="match status" value="1"/>
</dbReference>
<evidence type="ECO:0000256" key="8">
    <source>
        <dbReference type="RuleBase" id="RU003322"/>
    </source>
</evidence>
<comment type="similarity">
    <text evidence="2 8">Belongs to the heat shock protein 70 family.</text>
</comment>
<name>A0A6M0RCT0_9CYAN</name>
<keyword evidence="7" id="KW-0143">Chaperone</keyword>
<dbReference type="PRINTS" id="PR00301">
    <property type="entry name" value="HEATSHOCK70"/>
</dbReference>
<dbReference type="GO" id="GO:0005524">
    <property type="term" value="F:ATP binding"/>
    <property type="evidence" value="ECO:0007669"/>
    <property type="project" value="UniProtKB-KW"/>
</dbReference>
<dbReference type="AlphaFoldDB" id="A0A6M0RCT0"/>
<reference evidence="10 11" key="1">
    <citation type="journal article" date="2020" name="Microb. Ecol.">
        <title>Ecogenomics of the Marine Benthic Filamentous Cyanobacterium Adonisia.</title>
        <authorList>
            <person name="Walter J.M."/>
            <person name="Coutinho F.H."/>
            <person name="Leomil L."/>
            <person name="Hargreaves P.I."/>
            <person name="Campeao M.E."/>
            <person name="Vieira V.V."/>
            <person name="Silva B.S."/>
            <person name="Fistarol G.O."/>
            <person name="Salomon P.S."/>
            <person name="Sawabe T."/>
            <person name="Mino S."/>
            <person name="Hosokawa M."/>
            <person name="Miyashita H."/>
            <person name="Maruyama F."/>
            <person name="van Verk M.C."/>
            <person name="Dutilh B.E."/>
            <person name="Thompson C.C."/>
            <person name="Thompson F.L."/>
        </authorList>
    </citation>
    <scope>NUCLEOTIDE SEQUENCE [LARGE SCALE GENOMIC DNA]</scope>
    <source>
        <strain evidence="10 11">CCMR0081</strain>
    </source>
</reference>
<feature type="coiled-coil region" evidence="9">
    <location>
        <begin position="549"/>
        <end position="590"/>
    </location>
</feature>
<dbReference type="SUPFAM" id="SSF53067">
    <property type="entry name" value="Actin-like ATPase domain"/>
    <property type="match status" value="2"/>
</dbReference>
<evidence type="ECO:0000256" key="2">
    <source>
        <dbReference type="ARBA" id="ARBA00007381"/>
    </source>
</evidence>
<evidence type="ECO:0000256" key="5">
    <source>
        <dbReference type="ARBA" id="ARBA00022840"/>
    </source>
</evidence>
<dbReference type="EMBL" id="QXHD01000001">
    <property type="protein sequence ID" value="NEZ54117.1"/>
    <property type="molecule type" value="Genomic_DNA"/>
</dbReference>
<dbReference type="FunFam" id="3.30.420.40:FF:000004">
    <property type="entry name" value="Molecular chaperone DnaK"/>
    <property type="match status" value="1"/>
</dbReference>
<dbReference type="InterPro" id="IPR018181">
    <property type="entry name" value="Heat_shock_70_CS"/>
</dbReference>
<dbReference type="SUPFAM" id="SSF100920">
    <property type="entry name" value="Heat shock protein 70kD (HSP70), peptide-binding domain"/>
    <property type="match status" value="1"/>
</dbReference>
<dbReference type="Pfam" id="PF00012">
    <property type="entry name" value="HSP70"/>
    <property type="match status" value="1"/>
</dbReference>
<accession>A0A6M0RCT0</accession>
<dbReference type="Gene3D" id="3.90.640.10">
    <property type="entry name" value="Actin, Chain A, domain 4"/>
    <property type="match status" value="1"/>
</dbReference>
<dbReference type="FunFam" id="3.90.640.10:FF:000003">
    <property type="entry name" value="Molecular chaperone DnaK"/>
    <property type="match status" value="1"/>
</dbReference>
<protein>
    <submittedName>
        <fullName evidence="10">Molecular chaperone DnaK</fullName>
    </submittedName>
</protein>
<dbReference type="InterPro" id="IPR029047">
    <property type="entry name" value="HSP70_peptide-bd_sf"/>
</dbReference>
<evidence type="ECO:0000256" key="9">
    <source>
        <dbReference type="SAM" id="Coils"/>
    </source>
</evidence>
<evidence type="ECO:0000256" key="6">
    <source>
        <dbReference type="ARBA" id="ARBA00023016"/>
    </source>
</evidence>
<keyword evidence="5 8" id="KW-0067">ATP-binding</keyword>
<dbReference type="InterPro" id="IPR043129">
    <property type="entry name" value="ATPase_NBD"/>
</dbReference>